<comment type="caution">
    <text evidence="2">The sequence shown here is derived from an EMBL/GenBank/DDBJ whole genome shotgun (WGS) entry which is preliminary data.</text>
</comment>
<evidence type="ECO:0000313" key="3">
    <source>
        <dbReference type="Proteomes" id="UP000779574"/>
    </source>
</evidence>
<sequence length="267" mass="30356">MPAVLDLCVAPGGFVKYVLQINPFASVDAFSLLEQHGGHKIRIPFGRSDPRVSVAFQDVTLFADEFGLPDMFKDPKNETNLALRWPYMTDRYDMVICDGQVPRQNQVEDNYLEPLRLTYSQLFLGLNRIASGGTMIVLLHRSGRVRIFRLLGMFCRFAQVQIFKPAKAHAIESSFYLVTKNVQPDSPACIAAMNLFKLIWERATLKDESASSTLLYKDLVQVERALQPELEDFGEKFVELIRPTWKIQADALEEGQMCLHELPAKEI</sequence>
<gene>
    <name evidence="2" type="ORF">KCU76_g10668</name>
</gene>
<dbReference type="AlphaFoldDB" id="A0A9P8ED41"/>
<dbReference type="GO" id="GO:0008168">
    <property type="term" value="F:methyltransferase activity"/>
    <property type="evidence" value="ECO:0007669"/>
    <property type="project" value="InterPro"/>
</dbReference>
<dbReference type="SUPFAM" id="SSF53335">
    <property type="entry name" value="S-adenosyl-L-methionine-dependent methyltransferases"/>
    <property type="match status" value="1"/>
</dbReference>
<reference evidence="2" key="2">
    <citation type="submission" date="2021-08" db="EMBL/GenBank/DDBJ databases">
        <authorList>
            <person name="Gostincar C."/>
            <person name="Sun X."/>
            <person name="Song Z."/>
            <person name="Gunde-Cimerman N."/>
        </authorList>
    </citation>
    <scope>NUCLEOTIDE SEQUENCE</scope>
    <source>
        <strain evidence="2">EXF-9911</strain>
    </source>
</reference>
<protein>
    <submittedName>
        <fullName evidence="2">NAD(P)-binding protein</fullName>
    </submittedName>
</protein>
<reference evidence="2" key="1">
    <citation type="journal article" date="2021" name="J Fungi (Basel)">
        <title>Virulence traits and population genomics of the black yeast Aureobasidium melanogenum.</title>
        <authorList>
            <person name="Cernosa A."/>
            <person name="Sun X."/>
            <person name="Gostincar C."/>
            <person name="Fang C."/>
            <person name="Gunde-Cimerman N."/>
            <person name="Song Z."/>
        </authorList>
    </citation>
    <scope>NUCLEOTIDE SEQUENCE</scope>
    <source>
        <strain evidence="2">EXF-9911</strain>
    </source>
</reference>
<dbReference type="InterPro" id="IPR002877">
    <property type="entry name" value="RNA_MeTrfase_FtsJ_dom"/>
</dbReference>
<organism evidence="2 3">
    <name type="scientific">Aureobasidium melanogenum</name>
    <name type="common">Aureobasidium pullulans var. melanogenum</name>
    <dbReference type="NCBI Taxonomy" id="46634"/>
    <lineage>
        <taxon>Eukaryota</taxon>
        <taxon>Fungi</taxon>
        <taxon>Dikarya</taxon>
        <taxon>Ascomycota</taxon>
        <taxon>Pezizomycotina</taxon>
        <taxon>Dothideomycetes</taxon>
        <taxon>Dothideomycetidae</taxon>
        <taxon>Dothideales</taxon>
        <taxon>Saccotheciaceae</taxon>
        <taxon>Aureobasidium</taxon>
    </lineage>
</organism>
<feature type="non-terminal residue" evidence="2">
    <location>
        <position position="1"/>
    </location>
</feature>
<dbReference type="Pfam" id="PF01728">
    <property type="entry name" value="FtsJ"/>
    <property type="match status" value="1"/>
</dbReference>
<dbReference type="GO" id="GO:0032259">
    <property type="term" value="P:methylation"/>
    <property type="evidence" value="ECO:0007669"/>
    <property type="project" value="InterPro"/>
</dbReference>
<feature type="domain" description="Ribosomal RNA methyltransferase FtsJ" evidence="1">
    <location>
        <begin position="4"/>
        <end position="180"/>
    </location>
</feature>
<dbReference type="Gene3D" id="3.40.50.150">
    <property type="entry name" value="Vaccinia Virus protein VP39"/>
    <property type="match status" value="1"/>
</dbReference>
<proteinExistence type="predicted"/>
<dbReference type="EMBL" id="JAHFXF010000483">
    <property type="protein sequence ID" value="KAG9686934.1"/>
    <property type="molecule type" value="Genomic_DNA"/>
</dbReference>
<dbReference type="OrthoDB" id="417125at2759"/>
<evidence type="ECO:0000259" key="1">
    <source>
        <dbReference type="Pfam" id="PF01728"/>
    </source>
</evidence>
<dbReference type="Proteomes" id="UP000779574">
    <property type="component" value="Unassembled WGS sequence"/>
</dbReference>
<accession>A0A9P8ED41</accession>
<evidence type="ECO:0000313" key="2">
    <source>
        <dbReference type="EMBL" id="KAG9686934.1"/>
    </source>
</evidence>
<name>A0A9P8ED41_AURME</name>
<dbReference type="InterPro" id="IPR029063">
    <property type="entry name" value="SAM-dependent_MTases_sf"/>
</dbReference>